<dbReference type="SUPFAM" id="SSF46785">
    <property type="entry name" value="Winged helix' DNA-binding domain"/>
    <property type="match status" value="1"/>
</dbReference>
<proteinExistence type="predicted"/>
<dbReference type="RefSeq" id="WP_094497548.1">
    <property type="nucleotide sequence ID" value="NZ_NGOD01000004.1"/>
</dbReference>
<organism evidence="1 2">
    <name type="scientific">Lactobacillus johnsonii</name>
    <dbReference type="NCBI Taxonomy" id="33959"/>
    <lineage>
        <taxon>Bacteria</taxon>
        <taxon>Bacillati</taxon>
        <taxon>Bacillota</taxon>
        <taxon>Bacilli</taxon>
        <taxon>Lactobacillales</taxon>
        <taxon>Lactobacillaceae</taxon>
        <taxon>Lactobacillus</taxon>
    </lineage>
</organism>
<dbReference type="InterPro" id="IPR036390">
    <property type="entry name" value="WH_DNA-bd_sf"/>
</dbReference>
<name>A0A9X6NZB7_LACJH</name>
<dbReference type="Gene3D" id="1.10.10.10">
    <property type="entry name" value="Winged helix-like DNA-binding domain superfamily/Winged helix DNA-binding domain"/>
    <property type="match status" value="1"/>
</dbReference>
<evidence type="ECO:0000313" key="1">
    <source>
        <dbReference type="EMBL" id="OYS12021.1"/>
    </source>
</evidence>
<accession>A0A9X6NZB7</accession>
<evidence type="ECO:0000313" key="2">
    <source>
        <dbReference type="Proteomes" id="UP000215693"/>
    </source>
</evidence>
<dbReference type="EMBL" id="NGOH01000077">
    <property type="protein sequence ID" value="OYS12021.1"/>
    <property type="molecule type" value="Genomic_DNA"/>
</dbReference>
<dbReference type="Proteomes" id="UP000215693">
    <property type="component" value="Unassembled WGS sequence"/>
</dbReference>
<reference evidence="1 2" key="2">
    <citation type="submission" date="2017-09" db="EMBL/GenBank/DDBJ databases">
        <title>Tripartite evolution among Lactobacillus johnsonii, Lactobacillus taiwanensis, Lactobacillus reuteri and their rodent host.</title>
        <authorList>
            <person name="Wang T."/>
            <person name="Knowles S."/>
            <person name="Cheng C."/>
        </authorList>
    </citation>
    <scope>NUCLEOTIDE SEQUENCE [LARGE SCALE GENOMIC DNA]</scope>
    <source>
        <strain evidence="1 2">117c</strain>
    </source>
</reference>
<dbReference type="AlphaFoldDB" id="A0A9X6NZB7"/>
<comment type="caution">
    <text evidence="1">The sequence shown here is derived from an EMBL/GenBank/DDBJ whole genome shotgun (WGS) entry which is preliminary data.</text>
</comment>
<dbReference type="InterPro" id="IPR036388">
    <property type="entry name" value="WH-like_DNA-bd_sf"/>
</dbReference>
<sequence>MTNKRNWVQFKITKDDFKDDLTVIEVNILKAIQALDKGQGCFATNSYFAEYFNLHPVTVSKNINNLKNKGYIQIYFERQNRDKVKRTIKPISKVSYSEKSQILGVIKYINGLYNKEYDYTPLKATPEIRKAVQNKLNEFKSQKQLIQYLKKHREDLLSTHGASLWLQGKMEL</sequence>
<gene>
    <name evidence="1" type="ORF">CBF50_07275</name>
</gene>
<reference evidence="1 2" key="1">
    <citation type="submission" date="2017-04" db="EMBL/GenBank/DDBJ databases">
        <authorList>
            <person name="Lin X.B."/>
            <person name="Stothard P."/>
            <person name="Tasseva G."/>
            <person name="Walter J."/>
        </authorList>
    </citation>
    <scope>NUCLEOTIDE SEQUENCE [LARGE SCALE GENOMIC DNA]</scope>
    <source>
        <strain evidence="1 2">117c</strain>
    </source>
</reference>
<protein>
    <submittedName>
        <fullName evidence="1">Helix-turn-helix domain-containing protein</fullName>
    </submittedName>
</protein>
<dbReference type="Pfam" id="PF13730">
    <property type="entry name" value="HTH_36"/>
    <property type="match status" value="1"/>
</dbReference>